<dbReference type="PANTHER" id="PTHR33269:SF17">
    <property type="entry name" value="NADH-UBIQUINONE OXIDOREDUCTASE CHAIN 6"/>
    <property type="match status" value="1"/>
</dbReference>
<dbReference type="PANTHER" id="PTHR33269">
    <property type="entry name" value="NADH-UBIQUINONE OXIDOREDUCTASE CHAIN 6"/>
    <property type="match status" value="1"/>
</dbReference>
<name>A0A8J6NFS8_9BACT</name>
<gene>
    <name evidence="3" type="ORF">H8E41_08395</name>
</gene>
<keyword evidence="2" id="KW-0812">Transmembrane</keyword>
<feature type="transmembrane region" description="Helical" evidence="2">
    <location>
        <begin position="63"/>
        <end position="84"/>
    </location>
</feature>
<accession>A0A8J6NFS8</accession>
<keyword evidence="2" id="KW-0472">Membrane</keyword>
<dbReference type="Gene3D" id="1.20.120.1200">
    <property type="entry name" value="NADH-ubiquinone/plastoquinone oxidoreductase chain 6, subunit NuoJ"/>
    <property type="match status" value="1"/>
</dbReference>
<dbReference type="EMBL" id="JACNJZ010000114">
    <property type="protein sequence ID" value="MBC8317913.1"/>
    <property type="molecule type" value="Genomic_DNA"/>
</dbReference>
<feature type="transmembrane region" description="Helical" evidence="2">
    <location>
        <begin position="105"/>
        <end position="127"/>
    </location>
</feature>
<keyword evidence="2" id="KW-0520">NAD</keyword>
<feature type="transmembrane region" description="Helical" evidence="2">
    <location>
        <begin position="12"/>
        <end position="33"/>
    </location>
</feature>
<comment type="similarity">
    <text evidence="1 2">Belongs to the complex I subunit 6 family.</text>
</comment>
<evidence type="ECO:0000256" key="2">
    <source>
        <dbReference type="RuleBase" id="RU004429"/>
    </source>
</evidence>
<dbReference type="GO" id="GO:0008137">
    <property type="term" value="F:NADH dehydrogenase (ubiquinone) activity"/>
    <property type="evidence" value="ECO:0007669"/>
    <property type="project" value="UniProtKB-UniRule"/>
</dbReference>
<proteinExistence type="inferred from homology"/>
<dbReference type="AlphaFoldDB" id="A0A8J6NFS8"/>
<comment type="subcellular location">
    <subcellularLocation>
        <location evidence="2">Cell membrane</location>
        <topology evidence="2">Multi-pass membrane protein</topology>
    </subcellularLocation>
</comment>
<dbReference type="InterPro" id="IPR042106">
    <property type="entry name" value="Nuo/plastoQ_OxRdtase_6_NuoJ"/>
</dbReference>
<sequence>MNPSLFSPEGLAGVIFLILIGVTLIGAVIATCTQRLIRSVVGLAICFLGVAGLYYFLNSPFVALMELLIYVGAVCVTIAFAIMLAEPDENKLLRKKPGMSGGLSLVCGGAIAYGLAYAGVNTTWVSAGAKVNDGSVKAIGVELLTTFSMVFELVSVVLLIAILGALVLARAGRN</sequence>
<dbReference type="Proteomes" id="UP000614424">
    <property type="component" value="Unassembled WGS sequence"/>
</dbReference>
<evidence type="ECO:0000313" key="3">
    <source>
        <dbReference type="EMBL" id="MBC8317913.1"/>
    </source>
</evidence>
<keyword evidence="2" id="KW-1133">Transmembrane helix</keyword>
<protein>
    <recommendedName>
        <fullName evidence="2">NADH-quinone oxidoreductase subunit J</fullName>
        <ecNumber evidence="2">7.1.1.-</ecNumber>
    </recommendedName>
</protein>
<comment type="function">
    <text evidence="2">NDH-1 shuttles electrons from NADH, via FMN and iron-sulfur (Fe-S) centers, to quinones in the respiratory chain. Couples the redox reaction to proton translocation (for every two electrons transferred, four hydrogen ions are translocated across the cytoplasmic membrane), and thus conserves the redox energy in a proton gradient.</text>
</comment>
<dbReference type="Pfam" id="PF00499">
    <property type="entry name" value="Oxidored_q3"/>
    <property type="match status" value="1"/>
</dbReference>
<feature type="transmembrane region" description="Helical" evidence="2">
    <location>
        <begin position="40"/>
        <end position="57"/>
    </location>
</feature>
<evidence type="ECO:0000313" key="4">
    <source>
        <dbReference type="Proteomes" id="UP000614424"/>
    </source>
</evidence>
<dbReference type="GO" id="GO:0048038">
    <property type="term" value="F:quinone binding"/>
    <property type="evidence" value="ECO:0007669"/>
    <property type="project" value="UniProtKB-UniRule"/>
</dbReference>
<dbReference type="InterPro" id="IPR001457">
    <property type="entry name" value="NADH_UbQ/plastoQ_OxRdtase_su6"/>
</dbReference>
<reference evidence="3 4" key="1">
    <citation type="submission" date="2020-08" db="EMBL/GenBank/DDBJ databases">
        <title>Bridging the membrane lipid divide: bacteria of the FCB group superphylum have the potential to synthesize archaeal ether lipids.</title>
        <authorList>
            <person name="Villanueva L."/>
            <person name="Von Meijenfeldt F.A.B."/>
            <person name="Westbye A.B."/>
            <person name="Yadav S."/>
            <person name="Hopmans E.C."/>
            <person name="Dutilh B.E."/>
            <person name="Sinninghe Damste J.S."/>
        </authorList>
    </citation>
    <scope>NUCLEOTIDE SEQUENCE [LARGE SCALE GENOMIC DNA]</scope>
    <source>
        <strain evidence="3">NIOZ-UU47</strain>
    </source>
</reference>
<organism evidence="3 4">
    <name type="scientific">Candidatus Desulfobia pelagia</name>
    <dbReference type="NCBI Taxonomy" id="2841692"/>
    <lineage>
        <taxon>Bacteria</taxon>
        <taxon>Pseudomonadati</taxon>
        <taxon>Thermodesulfobacteriota</taxon>
        <taxon>Desulfobulbia</taxon>
        <taxon>Desulfobulbales</taxon>
        <taxon>Desulfobulbaceae</taxon>
        <taxon>Candidatus Desulfobia</taxon>
    </lineage>
</organism>
<dbReference type="GO" id="GO:0005886">
    <property type="term" value="C:plasma membrane"/>
    <property type="evidence" value="ECO:0007669"/>
    <property type="project" value="UniProtKB-SubCell"/>
</dbReference>
<comment type="catalytic activity">
    <reaction evidence="2">
        <text>a quinone + NADH + 5 H(+)(in) = a quinol + NAD(+) + 4 H(+)(out)</text>
        <dbReference type="Rhea" id="RHEA:57888"/>
        <dbReference type="ChEBI" id="CHEBI:15378"/>
        <dbReference type="ChEBI" id="CHEBI:24646"/>
        <dbReference type="ChEBI" id="CHEBI:57540"/>
        <dbReference type="ChEBI" id="CHEBI:57945"/>
        <dbReference type="ChEBI" id="CHEBI:132124"/>
    </reaction>
</comment>
<comment type="caution">
    <text evidence="3">The sequence shown here is derived from an EMBL/GenBank/DDBJ whole genome shotgun (WGS) entry which is preliminary data.</text>
</comment>
<evidence type="ECO:0000256" key="1">
    <source>
        <dbReference type="ARBA" id="ARBA00005698"/>
    </source>
</evidence>
<dbReference type="EC" id="7.1.1.-" evidence="2"/>
<feature type="transmembrane region" description="Helical" evidence="2">
    <location>
        <begin position="147"/>
        <end position="169"/>
    </location>
</feature>
<keyword evidence="2" id="KW-1003">Cell membrane</keyword>
<keyword evidence="2" id="KW-0874">Quinone</keyword>